<dbReference type="Pfam" id="PF00418">
    <property type="entry name" value="Tubulin-binding"/>
    <property type="match status" value="4"/>
</dbReference>
<evidence type="ECO:0000256" key="6">
    <source>
        <dbReference type="ARBA" id="ARBA00023212"/>
    </source>
</evidence>
<keyword evidence="2 7" id="KW-0963">Cytoplasm</keyword>
<feature type="compositionally biased region" description="Low complexity" evidence="8">
    <location>
        <begin position="897"/>
        <end position="917"/>
    </location>
</feature>
<organism evidence="9 10">
    <name type="scientific">Cairina moschata</name>
    <name type="common">Muscovy duck</name>
    <dbReference type="NCBI Taxonomy" id="8855"/>
    <lineage>
        <taxon>Eukaryota</taxon>
        <taxon>Metazoa</taxon>
        <taxon>Chordata</taxon>
        <taxon>Craniata</taxon>
        <taxon>Vertebrata</taxon>
        <taxon>Euteleostomi</taxon>
        <taxon>Archelosauria</taxon>
        <taxon>Archosauria</taxon>
        <taxon>Dinosauria</taxon>
        <taxon>Saurischia</taxon>
        <taxon>Theropoda</taxon>
        <taxon>Coelurosauria</taxon>
        <taxon>Aves</taxon>
        <taxon>Neognathae</taxon>
        <taxon>Galloanserae</taxon>
        <taxon>Anseriformes</taxon>
        <taxon>Anatidae</taxon>
        <taxon>Anatinae</taxon>
        <taxon>Cairina</taxon>
    </lineage>
</organism>
<evidence type="ECO:0000256" key="4">
    <source>
        <dbReference type="ARBA" id="ARBA00022701"/>
    </source>
</evidence>
<feature type="compositionally biased region" description="Polar residues" evidence="8">
    <location>
        <begin position="179"/>
        <end position="192"/>
    </location>
</feature>
<evidence type="ECO:0000256" key="2">
    <source>
        <dbReference type="ARBA" id="ARBA00022490"/>
    </source>
</evidence>
<dbReference type="InterPro" id="IPR027324">
    <property type="entry name" value="MAP2/MAP4/Tau"/>
</dbReference>
<name>A0A8C3CLA1_CAIMO</name>
<dbReference type="PANTHER" id="PTHR11501">
    <property type="entry name" value="MICROTUBULE-ASSOCIATED PROTEIN"/>
    <property type="match status" value="1"/>
</dbReference>
<accession>A0A8C3CLA1</accession>
<dbReference type="GO" id="GO:0005874">
    <property type="term" value="C:microtubule"/>
    <property type="evidence" value="ECO:0007669"/>
    <property type="project" value="UniProtKB-KW"/>
</dbReference>
<evidence type="ECO:0000256" key="5">
    <source>
        <dbReference type="ARBA" id="ARBA00022737"/>
    </source>
</evidence>
<feature type="compositionally biased region" description="Basic and acidic residues" evidence="8">
    <location>
        <begin position="604"/>
        <end position="613"/>
    </location>
</feature>
<evidence type="ECO:0000256" key="8">
    <source>
        <dbReference type="SAM" id="MobiDB-lite"/>
    </source>
</evidence>
<feature type="compositionally biased region" description="Polar residues" evidence="8">
    <location>
        <begin position="371"/>
        <end position="383"/>
    </location>
</feature>
<keyword evidence="3" id="KW-0597">Phosphoprotein</keyword>
<feature type="compositionally biased region" description="Low complexity" evidence="8">
    <location>
        <begin position="562"/>
        <end position="603"/>
    </location>
</feature>
<keyword evidence="10" id="KW-1185">Reference proteome</keyword>
<dbReference type="Proteomes" id="UP000694556">
    <property type="component" value="Unassembled WGS sequence"/>
</dbReference>
<feature type="region of interest" description="Disordered" evidence="8">
    <location>
        <begin position="248"/>
        <end position="284"/>
    </location>
</feature>
<dbReference type="PROSITE" id="PS00229">
    <property type="entry name" value="TAU_MAP_1"/>
    <property type="match status" value="3"/>
</dbReference>
<protein>
    <recommendedName>
        <fullName evidence="7">Microtubule-associated protein</fullName>
    </recommendedName>
</protein>
<feature type="compositionally biased region" description="Basic and acidic residues" evidence="8">
    <location>
        <begin position="536"/>
        <end position="552"/>
    </location>
</feature>
<feature type="compositionally biased region" description="Basic and acidic residues" evidence="8">
    <location>
        <begin position="431"/>
        <end position="458"/>
    </location>
</feature>
<feature type="region of interest" description="Disordered" evidence="8">
    <location>
        <begin position="134"/>
        <end position="229"/>
    </location>
</feature>
<feature type="compositionally biased region" description="Basic and acidic residues" evidence="8">
    <location>
        <begin position="404"/>
        <end position="423"/>
    </location>
</feature>
<evidence type="ECO:0000256" key="7">
    <source>
        <dbReference type="RuleBase" id="RU000686"/>
    </source>
</evidence>
<proteinExistence type="predicted"/>
<reference evidence="9" key="1">
    <citation type="submission" date="2025-08" db="UniProtKB">
        <authorList>
            <consortium name="Ensembl"/>
        </authorList>
    </citation>
    <scope>IDENTIFICATION</scope>
</reference>
<feature type="compositionally biased region" description="Low complexity" evidence="8">
    <location>
        <begin position="636"/>
        <end position="675"/>
    </location>
</feature>
<feature type="compositionally biased region" description="Low complexity" evidence="8">
    <location>
        <begin position="394"/>
        <end position="403"/>
    </location>
</feature>
<dbReference type="PANTHER" id="PTHR11501:SF16">
    <property type="entry name" value="MICROTUBULE-ASSOCIATED PROTEIN 4"/>
    <property type="match status" value="1"/>
</dbReference>
<feature type="compositionally biased region" description="Polar residues" evidence="8">
    <location>
        <begin position="492"/>
        <end position="501"/>
    </location>
</feature>
<feature type="compositionally biased region" description="Basic and acidic residues" evidence="8">
    <location>
        <begin position="503"/>
        <end position="515"/>
    </location>
</feature>
<keyword evidence="6 7" id="KW-0206">Cytoskeleton</keyword>
<dbReference type="GO" id="GO:0008017">
    <property type="term" value="F:microtubule binding"/>
    <property type="evidence" value="ECO:0007669"/>
    <property type="project" value="InterPro"/>
</dbReference>
<dbReference type="GO" id="GO:0031175">
    <property type="term" value="P:neuron projection development"/>
    <property type="evidence" value="ECO:0007669"/>
    <property type="project" value="TreeGrafter"/>
</dbReference>
<keyword evidence="5" id="KW-0677">Repeat</keyword>
<feature type="compositionally biased region" description="Basic and acidic residues" evidence="8">
    <location>
        <begin position="468"/>
        <end position="489"/>
    </location>
</feature>
<sequence length="935" mass="98490">MSLSNKQPAPLSEYSQLCKSKNPESFSEAFHCMESPKDFGKTEFEWQRTEGKLNEIGLNVNSGGPIKDGLVKNAGFTDEDKLCFFEGKLDKELKIAQKDKREIEVQGKKYQAAAGHLESWSLISETFPSAEGNFANPKTTDFHSGQAGAEKSCSGLGKNEAITDQEKAAGKAGMETKCQPETNLPNLSVSESEPSKYTKEQEEISVWNPNFHPILPDSSGSKEAAGKKDGAPSYCVIGVVNDNYVQSGFSSPVPASKPEPPTTTVELAQDDSKSSDFNNATEMEEEMEDKLSCADDGNFLNRAAHQRKAMRRAMSECSHLSVPLTLNLADKYPEPVLREDVATGLLSPNSSLSQCSSPTARKPAAPMKRSMTVSEEQAGTEQSRAGLPSLVVVKEPQPLAAEEPAAKKREERGSGSNSARKELGSPGLYHSKLEQIPEISGQDKGREEAAAKGEKRNCPDGAAGSDSPKSKCAEMEGSKTAPPERKEIEVSDVQSTPSPKQGDSPRDAKPEEPKPAEAVPGNDITAPPNKELPPSPEKKTKVTEAKSPDKRTSLSKPPSSVTPRTTAKSTSAAPKTTAASAVTAAAGTKSTTTSPPKRPTSIKTDAKPADAKKPAAKSPSADLARPKSASGNAVKSSATTPTTTSSAPSLPGAAASRPKPKPAATKPTTTSTATADAKKTTAKAPTKPSTVSKPPRPTSSVSAPDLKNVRSKIGSTDNIKHQPGGGKGKVEKKPESAAAARKPEPNAVSKMATAKTTVTKEGAPKQPNGKVQIVSKKANYSHVQSKCGSKDNIKHVPGGGNVQIQNKKVDLSKVSSKCGSKANIKHKPGGGDVKIENQKLNFKEKAQAKVGSLDNVGHLPAGGTVKIESHKLTFREKAKARTDHGAEIVVSKPQNLSSSTSPWRSTSVSESLGSVASLSPLQQPAPLAALSQQGL</sequence>
<dbReference type="GO" id="GO:0000226">
    <property type="term" value="P:microtubule cytoskeleton organization"/>
    <property type="evidence" value="ECO:0007669"/>
    <property type="project" value="TreeGrafter"/>
</dbReference>
<reference evidence="9" key="2">
    <citation type="submission" date="2025-09" db="UniProtKB">
        <authorList>
            <consortium name="Ensembl"/>
        </authorList>
    </citation>
    <scope>IDENTIFICATION</scope>
</reference>
<dbReference type="GO" id="GO:0043005">
    <property type="term" value="C:neuron projection"/>
    <property type="evidence" value="ECO:0007669"/>
    <property type="project" value="TreeGrafter"/>
</dbReference>
<comment type="subcellular location">
    <subcellularLocation>
        <location evidence="1 7">Cytoplasm</location>
        <location evidence="1 7">Cytoskeleton</location>
    </subcellularLocation>
</comment>
<feature type="compositionally biased region" description="Basic and acidic residues" evidence="8">
    <location>
        <begin position="193"/>
        <end position="202"/>
    </location>
</feature>
<evidence type="ECO:0000256" key="3">
    <source>
        <dbReference type="ARBA" id="ARBA00022553"/>
    </source>
</evidence>
<evidence type="ECO:0000313" key="9">
    <source>
        <dbReference type="Ensembl" id="ENSCMMP00000022428.1"/>
    </source>
</evidence>
<dbReference type="InterPro" id="IPR001084">
    <property type="entry name" value="MAP_tubulin-bd_rpt"/>
</dbReference>
<dbReference type="Ensembl" id="ENSCMMT00000024568.1">
    <property type="protein sequence ID" value="ENSCMMP00000022428.1"/>
    <property type="gene ID" value="ENSCMMG00000014050.1"/>
</dbReference>
<keyword evidence="4 7" id="KW-0493">Microtubule</keyword>
<feature type="compositionally biased region" description="Low complexity" evidence="8">
    <location>
        <begin position="345"/>
        <end position="357"/>
    </location>
</feature>
<feature type="region of interest" description="Disordered" evidence="8">
    <location>
        <begin position="344"/>
        <end position="802"/>
    </location>
</feature>
<dbReference type="AlphaFoldDB" id="A0A8C3CLA1"/>
<evidence type="ECO:0000313" key="10">
    <source>
        <dbReference type="Proteomes" id="UP000694556"/>
    </source>
</evidence>
<feature type="region of interest" description="Disordered" evidence="8">
    <location>
        <begin position="879"/>
        <end position="917"/>
    </location>
</feature>
<dbReference type="PROSITE" id="PS51491">
    <property type="entry name" value="TAU_MAP_2"/>
    <property type="match status" value="4"/>
</dbReference>
<evidence type="ECO:0000256" key="1">
    <source>
        <dbReference type="ARBA" id="ARBA00004245"/>
    </source>
</evidence>